<dbReference type="EMBL" id="VUJU01007874">
    <property type="protein sequence ID" value="KAF0739143.1"/>
    <property type="molecule type" value="Genomic_DNA"/>
</dbReference>
<sequence length="109" mass="12683">MRSVEVMKKKKLHSERSDECILILQCCVFFFFMSVNTRPCRNNASISNFGMVSDGKLNLFLTKSIFLHSCNSKTNHCKYLKFSSNCIYIQPLNFSVDKKILDDQKMLKI</sequence>
<comment type="caution">
    <text evidence="1">The sequence shown here is derived from an EMBL/GenBank/DDBJ whole genome shotgun (WGS) entry which is preliminary data.</text>
</comment>
<evidence type="ECO:0000313" key="1">
    <source>
        <dbReference type="EMBL" id="KAF0739143.1"/>
    </source>
</evidence>
<keyword evidence="2" id="KW-1185">Reference proteome</keyword>
<name>A0A6G0XFT6_APHCR</name>
<protein>
    <submittedName>
        <fullName evidence="1">Uncharacterized protein</fullName>
    </submittedName>
</protein>
<organism evidence="1 2">
    <name type="scientific">Aphis craccivora</name>
    <name type="common">Cowpea aphid</name>
    <dbReference type="NCBI Taxonomy" id="307492"/>
    <lineage>
        <taxon>Eukaryota</taxon>
        <taxon>Metazoa</taxon>
        <taxon>Ecdysozoa</taxon>
        <taxon>Arthropoda</taxon>
        <taxon>Hexapoda</taxon>
        <taxon>Insecta</taxon>
        <taxon>Pterygota</taxon>
        <taxon>Neoptera</taxon>
        <taxon>Paraneoptera</taxon>
        <taxon>Hemiptera</taxon>
        <taxon>Sternorrhyncha</taxon>
        <taxon>Aphidomorpha</taxon>
        <taxon>Aphidoidea</taxon>
        <taxon>Aphididae</taxon>
        <taxon>Aphidini</taxon>
        <taxon>Aphis</taxon>
        <taxon>Aphis</taxon>
    </lineage>
</organism>
<evidence type="ECO:0000313" key="2">
    <source>
        <dbReference type="Proteomes" id="UP000478052"/>
    </source>
</evidence>
<dbReference type="AlphaFoldDB" id="A0A6G0XFT6"/>
<gene>
    <name evidence="1" type="ORF">FWK35_00026901</name>
</gene>
<proteinExistence type="predicted"/>
<accession>A0A6G0XFT6</accession>
<dbReference type="Proteomes" id="UP000478052">
    <property type="component" value="Unassembled WGS sequence"/>
</dbReference>
<reference evidence="1 2" key="1">
    <citation type="submission" date="2019-08" db="EMBL/GenBank/DDBJ databases">
        <title>Whole genome of Aphis craccivora.</title>
        <authorList>
            <person name="Voronova N.V."/>
            <person name="Shulinski R.S."/>
            <person name="Bandarenka Y.V."/>
            <person name="Zhorov D.G."/>
            <person name="Warner D."/>
        </authorList>
    </citation>
    <scope>NUCLEOTIDE SEQUENCE [LARGE SCALE GENOMIC DNA]</scope>
    <source>
        <strain evidence="1">180601</strain>
        <tissue evidence="1">Whole Body</tissue>
    </source>
</reference>